<keyword evidence="1" id="KW-0175">Coiled coil</keyword>
<dbReference type="AlphaFoldDB" id="A0AAV8YMN9"/>
<dbReference type="PANTHER" id="PTHR47326">
    <property type="entry name" value="TRANSPOSABLE ELEMENT TC3 TRANSPOSASE-LIKE PROTEIN"/>
    <property type="match status" value="1"/>
</dbReference>
<evidence type="ECO:0000313" key="3">
    <source>
        <dbReference type="Proteomes" id="UP001162162"/>
    </source>
</evidence>
<organism evidence="2 3">
    <name type="scientific">Aromia moschata</name>
    <dbReference type="NCBI Taxonomy" id="1265417"/>
    <lineage>
        <taxon>Eukaryota</taxon>
        <taxon>Metazoa</taxon>
        <taxon>Ecdysozoa</taxon>
        <taxon>Arthropoda</taxon>
        <taxon>Hexapoda</taxon>
        <taxon>Insecta</taxon>
        <taxon>Pterygota</taxon>
        <taxon>Neoptera</taxon>
        <taxon>Endopterygota</taxon>
        <taxon>Coleoptera</taxon>
        <taxon>Polyphaga</taxon>
        <taxon>Cucujiformia</taxon>
        <taxon>Chrysomeloidea</taxon>
        <taxon>Cerambycidae</taxon>
        <taxon>Cerambycinae</taxon>
        <taxon>Callichromatini</taxon>
        <taxon>Aromia</taxon>
    </lineage>
</organism>
<gene>
    <name evidence="2" type="ORF">NQ318_022626</name>
</gene>
<sequence length="87" mass="10561">MRVNIWCGVISNFVIGPFELPSNLTGPRYLNFLQHHLNRLLEDHRKFKNKCNVIRNNQRLLERVDFNFRRRINLCLRENGDHFEQLL</sequence>
<reference evidence="2" key="1">
    <citation type="journal article" date="2023" name="Insect Mol. Biol.">
        <title>Genome sequencing provides insights into the evolution of gene families encoding plant cell wall-degrading enzymes in longhorned beetles.</title>
        <authorList>
            <person name="Shin N.R."/>
            <person name="Okamura Y."/>
            <person name="Kirsch R."/>
            <person name="Pauchet Y."/>
        </authorList>
    </citation>
    <scope>NUCLEOTIDE SEQUENCE</scope>
    <source>
        <strain evidence="2">AMC_N1</strain>
    </source>
</reference>
<dbReference type="Proteomes" id="UP001162162">
    <property type="component" value="Unassembled WGS sequence"/>
</dbReference>
<proteinExistence type="predicted"/>
<dbReference type="EMBL" id="JAPWTK010000072">
    <property type="protein sequence ID" value="KAJ8952176.1"/>
    <property type="molecule type" value="Genomic_DNA"/>
</dbReference>
<protein>
    <submittedName>
        <fullName evidence="2">Uncharacterized protein</fullName>
    </submittedName>
</protein>
<feature type="coiled-coil region" evidence="1">
    <location>
        <begin position="30"/>
        <end position="57"/>
    </location>
</feature>
<evidence type="ECO:0000256" key="1">
    <source>
        <dbReference type="SAM" id="Coils"/>
    </source>
</evidence>
<keyword evidence="3" id="KW-1185">Reference proteome</keyword>
<name>A0AAV8YMN9_9CUCU</name>
<dbReference type="PANTHER" id="PTHR47326:SF1">
    <property type="entry name" value="HTH PSQ-TYPE DOMAIN-CONTAINING PROTEIN"/>
    <property type="match status" value="1"/>
</dbReference>
<comment type="caution">
    <text evidence="2">The sequence shown here is derived from an EMBL/GenBank/DDBJ whole genome shotgun (WGS) entry which is preliminary data.</text>
</comment>
<evidence type="ECO:0000313" key="2">
    <source>
        <dbReference type="EMBL" id="KAJ8952176.1"/>
    </source>
</evidence>
<accession>A0AAV8YMN9</accession>